<feature type="domain" description="Pyridine nucleotide-disulphide oxidoreductase dimerisation" evidence="7">
    <location>
        <begin position="337"/>
        <end position="444"/>
    </location>
</feature>
<dbReference type="InterPro" id="IPR016156">
    <property type="entry name" value="FAD/NAD-linked_Rdtase_dimer_sf"/>
</dbReference>
<comment type="cofactor">
    <cofactor evidence="5">
        <name>FAD</name>
        <dbReference type="ChEBI" id="CHEBI:57692"/>
    </cofactor>
    <text evidence="5">Binds 1 FAD per subunit.</text>
</comment>
<dbReference type="EMBL" id="CP038267">
    <property type="protein sequence ID" value="QBR91361.1"/>
    <property type="molecule type" value="Genomic_DNA"/>
</dbReference>
<evidence type="ECO:0000256" key="3">
    <source>
        <dbReference type="ARBA" id="ARBA00022827"/>
    </source>
</evidence>
<keyword evidence="4" id="KW-0560">Oxidoreductase</keyword>
<feature type="domain" description="FAD/NAD(P)-binding" evidence="8">
    <location>
        <begin position="7"/>
        <end position="317"/>
    </location>
</feature>
<dbReference type="GO" id="GO:0003955">
    <property type="term" value="F:NAD(P)H dehydrogenase (quinone) activity"/>
    <property type="evidence" value="ECO:0007669"/>
    <property type="project" value="TreeGrafter"/>
</dbReference>
<keyword evidence="2" id="KW-0285">Flavoprotein</keyword>
<name>A0A4P7GI01_9ACTN</name>
<dbReference type="PRINTS" id="PR00368">
    <property type="entry name" value="FADPNR"/>
</dbReference>
<evidence type="ECO:0000259" key="7">
    <source>
        <dbReference type="Pfam" id="PF02852"/>
    </source>
</evidence>
<protein>
    <submittedName>
        <fullName evidence="9">NAD(P)/FAD-dependent oxidoreductase</fullName>
    </submittedName>
</protein>
<dbReference type="PIRSF" id="PIRSF000350">
    <property type="entry name" value="Mercury_reductase_MerA"/>
    <property type="match status" value="1"/>
</dbReference>
<evidence type="ECO:0000256" key="4">
    <source>
        <dbReference type="ARBA" id="ARBA00023002"/>
    </source>
</evidence>
<keyword evidence="5" id="KW-0520">NAD</keyword>
<dbReference type="Gene3D" id="3.50.50.60">
    <property type="entry name" value="FAD/NAD(P)-binding domain"/>
    <property type="match status" value="2"/>
</dbReference>
<dbReference type="InterPro" id="IPR036188">
    <property type="entry name" value="FAD/NAD-bd_sf"/>
</dbReference>
<dbReference type="InterPro" id="IPR001100">
    <property type="entry name" value="Pyr_nuc-diS_OxRdtase"/>
</dbReference>
<dbReference type="SUPFAM" id="SSF55424">
    <property type="entry name" value="FAD/NAD-linked reductases, dimerisation (C-terminal) domain"/>
    <property type="match status" value="1"/>
</dbReference>
<feature type="disulfide bond" description="Redox-active" evidence="6">
    <location>
        <begin position="43"/>
        <end position="48"/>
    </location>
</feature>
<evidence type="ECO:0000256" key="2">
    <source>
        <dbReference type="ARBA" id="ARBA00022630"/>
    </source>
</evidence>
<dbReference type="FunFam" id="3.30.390.30:FF:000001">
    <property type="entry name" value="Dihydrolipoyl dehydrogenase"/>
    <property type="match status" value="1"/>
</dbReference>
<dbReference type="Pfam" id="PF07992">
    <property type="entry name" value="Pyr_redox_2"/>
    <property type="match status" value="1"/>
</dbReference>
<dbReference type="GO" id="GO:0050660">
    <property type="term" value="F:flavin adenine dinucleotide binding"/>
    <property type="evidence" value="ECO:0007669"/>
    <property type="project" value="TreeGrafter"/>
</dbReference>
<dbReference type="PANTHER" id="PTHR43014:SF2">
    <property type="entry name" value="MERCURIC REDUCTASE"/>
    <property type="match status" value="1"/>
</dbReference>
<sequence>MATHEVDVVVVGLGPGGEYAAQKLAEAGLDVVGIDRDLVGGECPFYGCIPSKMMIRAADALGEARRVDELAGSAEVSPDWSAVATRIDKQATNHWQDDSHVERLEEAGVRIVRGDGVLDGPGTVRVGEDRYVGARGVVLNVGTSPATLPIDGLAETPYWTNREIVKVTELPASLAVIGGGPIGCELAQAFARFGSAVTVLEVADRLLPPEEPESGELLGRVFRDEGIRVETGITIERVEHDGGFTITTDRGEIEADQLLVAAGRRLNLHGLGLDTVGLDPEARSVPTDERMRAGERLWAVGDITGHGQFTHVSMYQGDIAVRDILGQDGHGAEYHAVSRVTFTDPEVGSVGMSEQQARDAGIDVRVGHADLAASSRGWIHQLGADGLIKLVADADRGVLVGASSVGPSGGEVLGMLALAVHAEVPLDRIASMHFAYPTFHRAVDVAVASIVAP</sequence>
<dbReference type="OrthoDB" id="4763248at2"/>
<keyword evidence="3 5" id="KW-0274">FAD</keyword>
<dbReference type="KEGG" id="noy:EXE57_03065"/>
<feature type="binding site" evidence="5">
    <location>
        <position position="201"/>
    </location>
    <ligand>
        <name>NAD(+)</name>
        <dbReference type="ChEBI" id="CHEBI:57540"/>
    </ligand>
</feature>
<feature type="binding site" evidence="5">
    <location>
        <begin position="178"/>
        <end position="185"/>
    </location>
    <ligand>
        <name>NAD(+)</name>
        <dbReference type="ChEBI" id="CHEBI:57540"/>
    </ligand>
</feature>
<organism evidence="9 10">
    <name type="scientific">Nocardioides euryhalodurans</name>
    <dbReference type="NCBI Taxonomy" id="2518370"/>
    <lineage>
        <taxon>Bacteria</taxon>
        <taxon>Bacillati</taxon>
        <taxon>Actinomycetota</taxon>
        <taxon>Actinomycetes</taxon>
        <taxon>Propionibacteriales</taxon>
        <taxon>Nocardioidaceae</taxon>
        <taxon>Nocardioides</taxon>
    </lineage>
</organism>
<comment type="similarity">
    <text evidence="1">Belongs to the class-I pyridine nucleotide-disulfide oxidoreductase family.</text>
</comment>
<evidence type="ECO:0000256" key="5">
    <source>
        <dbReference type="PIRSR" id="PIRSR000350-3"/>
    </source>
</evidence>
<evidence type="ECO:0000256" key="1">
    <source>
        <dbReference type="ARBA" id="ARBA00007532"/>
    </source>
</evidence>
<dbReference type="Gene3D" id="3.30.390.30">
    <property type="match status" value="1"/>
</dbReference>
<dbReference type="PANTHER" id="PTHR43014">
    <property type="entry name" value="MERCURIC REDUCTASE"/>
    <property type="match status" value="1"/>
</dbReference>
<feature type="binding site" evidence="5">
    <location>
        <position position="263"/>
    </location>
    <ligand>
        <name>NAD(+)</name>
        <dbReference type="ChEBI" id="CHEBI:57540"/>
    </ligand>
</feature>
<reference evidence="9 10" key="1">
    <citation type="submission" date="2019-03" db="EMBL/GenBank/DDBJ databases">
        <title>Three New Species of Nocardioides, Nocardioides euryhalodurans sp. nov., Nocardioides seonyuensis sp. nov. and Nocardioides eburneoflavus sp. nov., Iolated from Soil.</title>
        <authorList>
            <person name="Roh S.G."/>
            <person name="Lee C."/>
            <person name="Kim M.-K."/>
            <person name="Kim S.B."/>
        </authorList>
    </citation>
    <scope>NUCLEOTIDE SEQUENCE [LARGE SCALE GENOMIC DNA]</scope>
    <source>
        <strain evidence="9 10">MMS17-SY117</strain>
    </source>
</reference>
<feature type="binding site" evidence="5">
    <location>
        <position position="116"/>
    </location>
    <ligand>
        <name>FAD</name>
        <dbReference type="ChEBI" id="CHEBI:57692"/>
    </ligand>
</feature>
<dbReference type="SUPFAM" id="SSF51905">
    <property type="entry name" value="FAD/NAD(P)-binding domain"/>
    <property type="match status" value="1"/>
</dbReference>
<gene>
    <name evidence="9" type="ORF">EXE57_03065</name>
</gene>
<evidence type="ECO:0000256" key="6">
    <source>
        <dbReference type="PIRSR" id="PIRSR000350-4"/>
    </source>
</evidence>
<accession>A0A4P7GI01</accession>
<proteinExistence type="inferred from homology"/>
<keyword evidence="10" id="KW-1185">Reference proteome</keyword>
<dbReference type="Pfam" id="PF02852">
    <property type="entry name" value="Pyr_redox_dim"/>
    <property type="match status" value="1"/>
</dbReference>
<dbReference type="PRINTS" id="PR00411">
    <property type="entry name" value="PNDRDTASEI"/>
</dbReference>
<dbReference type="InterPro" id="IPR004099">
    <property type="entry name" value="Pyr_nucl-diS_OxRdtase_dimer"/>
</dbReference>
<dbReference type="Proteomes" id="UP000294894">
    <property type="component" value="Chromosome"/>
</dbReference>
<dbReference type="RefSeq" id="WP_135073898.1">
    <property type="nucleotide sequence ID" value="NZ_CP038267.1"/>
</dbReference>
<keyword evidence="5" id="KW-0547">Nucleotide-binding</keyword>
<dbReference type="InterPro" id="IPR023753">
    <property type="entry name" value="FAD/NAD-binding_dom"/>
</dbReference>
<evidence type="ECO:0000259" key="8">
    <source>
        <dbReference type="Pfam" id="PF07992"/>
    </source>
</evidence>
<feature type="binding site" evidence="5">
    <location>
        <position position="302"/>
    </location>
    <ligand>
        <name>FAD</name>
        <dbReference type="ChEBI" id="CHEBI:57692"/>
    </ligand>
</feature>
<dbReference type="AlphaFoldDB" id="A0A4P7GI01"/>
<feature type="binding site" evidence="5">
    <location>
        <position position="52"/>
    </location>
    <ligand>
        <name>FAD</name>
        <dbReference type="ChEBI" id="CHEBI:57692"/>
    </ligand>
</feature>
<evidence type="ECO:0000313" key="10">
    <source>
        <dbReference type="Proteomes" id="UP000294894"/>
    </source>
</evidence>
<evidence type="ECO:0000313" key="9">
    <source>
        <dbReference type="EMBL" id="QBR91361.1"/>
    </source>
</evidence>